<keyword evidence="2" id="KW-1185">Reference proteome</keyword>
<accession>A0A7S5R7T4</accession>
<gene>
    <name evidence="1" type="ORF">EVB97_134</name>
</gene>
<name>A0A7S5R7T4_9CAUD</name>
<organism evidence="1 2">
    <name type="scientific">Rhizobium phage RHph_Y65</name>
    <dbReference type="NCBI Taxonomy" id="2509785"/>
    <lineage>
        <taxon>Viruses</taxon>
        <taxon>Duplodnaviria</taxon>
        <taxon>Heunggongvirae</taxon>
        <taxon>Uroviricota</taxon>
        <taxon>Caudoviricetes</taxon>
        <taxon>Kleczkowskaviridae</taxon>
        <taxon>Cuauhnahuacvirus</taxon>
        <taxon>Cuauhnahuacvirus Y65</taxon>
    </lineage>
</organism>
<evidence type="ECO:0000313" key="1">
    <source>
        <dbReference type="EMBL" id="QIG72692.1"/>
    </source>
</evidence>
<dbReference type="EMBL" id="MN988525">
    <property type="protein sequence ID" value="QIG72692.1"/>
    <property type="molecule type" value="Genomic_DNA"/>
</dbReference>
<dbReference type="Proteomes" id="UP000655883">
    <property type="component" value="Segment"/>
</dbReference>
<evidence type="ECO:0000313" key="2">
    <source>
        <dbReference type="Proteomes" id="UP000655883"/>
    </source>
</evidence>
<protein>
    <submittedName>
        <fullName evidence="1">Uncharacterized protein</fullName>
    </submittedName>
</protein>
<sequence>MNSTAGAHSGMGVADMSQRVSELMKKELPHVEDHGSVKITYSLSPNGLILGIHAGYLTFMMDKKAVGEFVDELTDQYRKMKEE</sequence>
<reference evidence="1 2" key="1">
    <citation type="submission" date="2020-01" db="EMBL/GenBank/DDBJ databases">
        <title>Patterns of diversity and host range of bacteriophage communities associated with bean-nodulatin bacteria.</title>
        <authorList>
            <person name="Vann Cauwenberghe J."/>
            <person name="Santamaria R.I."/>
            <person name="Bustos P."/>
            <person name="Juarez S."/>
            <person name="Gonzalez V."/>
        </authorList>
    </citation>
    <scope>NUCLEOTIDE SEQUENCE [LARGE SCALE GENOMIC DNA]</scope>
    <source>
        <strain evidence="2">RHph</strain>
    </source>
</reference>
<proteinExistence type="predicted"/>